<gene>
    <name evidence="2" type="ORF">DVS28_a1485</name>
</gene>
<sequence length="121" mass="14078">MKALEMALKTRDVRPGTTLVHHTDSGSQYLSDTYGSRLEAAQLRQSAARSAYDNAMAESWFQTLKNELIHRHRWATREAADLAVFSYIGWYNQRRRRSSLDMRSPVRYEQEEAIPTLFMHA</sequence>
<dbReference type="PROSITE" id="PS50994">
    <property type="entry name" value="INTEGRASE"/>
    <property type="match status" value="1"/>
</dbReference>
<dbReference type="AlphaFoldDB" id="A0A346XVD2"/>
<dbReference type="RefSeq" id="WP_114590874.1">
    <property type="nucleotide sequence ID" value="NZ_CP031165.1"/>
</dbReference>
<dbReference type="SUPFAM" id="SSF53098">
    <property type="entry name" value="Ribonuclease H-like"/>
    <property type="match status" value="1"/>
</dbReference>
<name>A0A346XVD2_9ACTN</name>
<accession>A0A346XVD2</accession>
<organism evidence="2 3">
    <name type="scientific">Euzebya pacifica</name>
    <dbReference type="NCBI Taxonomy" id="1608957"/>
    <lineage>
        <taxon>Bacteria</taxon>
        <taxon>Bacillati</taxon>
        <taxon>Actinomycetota</taxon>
        <taxon>Nitriliruptoria</taxon>
        <taxon>Euzebyales</taxon>
    </lineage>
</organism>
<reference evidence="2 3" key="1">
    <citation type="submission" date="2018-09" db="EMBL/GenBank/DDBJ databases">
        <title>Complete genome sequence of Euzebya sp. DY32-46 isolated from seawater of Pacific Ocean.</title>
        <authorList>
            <person name="Xu L."/>
            <person name="Wu Y.-H."/>
            <person name="Xu X.-W."/>
        </authorList>
    </citation>
    <scope>NUCLEOTIDE SEQUENCE [LARGE SCALE GENOMIC DNA]</scope>
    <source>
        <strain evidence="2 3">DY32-46</strain>
    </source>
</reference>
<dbReference type="GO" id="GO:0015074">
    <property type="term" value="P:DNA integration"/>
    <property type="evidence" value="ECO:0007669"/>
    <property type="project" value="InterPro"/>
</dbReference>
<dbReference type="KEGG" id="euz:DVS28_a1485"/>
<dbReference type="InterPro" id="IPR001584">
    <property type="entry name" value="Integrase_cat-core"/>
</dbReference>
<evidence type="ECO:0000313" key="2">
    <source>
        <dbReference type="EMBL" id="AXV06179.1"/>
    </source>
</evidence>
<feature type="domain" description="Integrase catalytic" evidence="1">
    <location>
        <begin position="1"/>
        <end position="113"/>
    </location>
</feature>
<dbReference type="PANTHER" id="PTHR46889">
    <property type="entry name" value="TRANSPOSASE INSF FOR INSERTION SEQUENCE IS3B-RELATED"/>
    <property type="match status" value="1"/>
</dbReference>
<dbReference type="OrthoDB" id="4281720at2"/>
<dbReference type="PANTHER" id="PTHR46889:SF4">
    <property type="entry name" value="TRANSPOSASE INSO FOR INSERTION SEQUENCE ELEMENT IS911B-RELATED"/>
    <property type="match status" value="1"/>
</dbReference>
<dbReference type="Proteomes" id="UP000264006">
    <property type="component" value="Chromosome"/>
</dbReference>
<dbReference type="InterPro" id="IPR036397">
    <property type="entry name" value="RNaseH_sf"/>
</dbReference>
<protein>
    <submittedName>
        <fullName evidence="2">Mobile element protein</fullName>
    </submittedName>
</protein>
<keyword evidence="3" id="KW-1185">Reference proteome</keyword>
<dbReference type="EMBL" id="CP031165">
    <property type="protein sequence ID" value="AXV06179.1"/>
    <property type="molecule type" value="Genomic_DNA"/>
</dbReference>
<proteinExistence type="predicted"/>
<dbReference type="Pfam" id="PF13683">
    <property type="entry name" value="rve_3"/>
    <property type="match status" value="1"/>
</dbReference>
<dbReference type="GO" id="GO:0003676">
    <property type="term" value="F:nucleic acid binding"/>
    <property type="evidence" value="ECO:0007669"/>
    <property type="project" value="InterPro"/>
</dbReference>
<evidence type="ECO:0000259" key="1">
    <source>
        <dbReference type="PROSITE" id="PS50994"/>
    </source>
</evidence>
<dbReference type="InterPro" id="IPR050900">
    <property type="entry name" value="Transposase_IS3/IS150/IS904"/>
</dbReference>
<dbReference type="Gene3D" id="3.30.420.10">
    <property type="entry name" value="Ribonuclease H-like superfamily/Ribonuclease H"/>
    <property type="match status" value="1"/>
</dbReference>
<evidence type="ECO:0000313" key="3">
    <source>
        <dbReference type="Proteomes" id="UP000264006"/>
    </source>
</evidence>
<dbReference type="InterPro" id="IPR012337">
    <property type="entry name" value="RNaseH-like_sf"/>
</dbReference>